<dbReference type="SUPFAM" id="SSF46689">
    <property type="entry name" value="Homeodomain-like"/>
    <property type="match status" value="1"/>
</dbReference>
<dbReference type="PANTHER" id="PTHR47506:SF6">
    <property type="entry name" value="HTH-TYPE TRANSCRIPTIONAL REPRESSOR NEMR"/>
    <property type="match status" value="1"/>
</dbReference>
<accession>A0ABX5F9A9</accession>
<dbReference type="PANTHER" id="PTHR47506">
    <property type="entry name" value="TRANSCRIPTIONAL REGULATORY PROTEIN"/>
    <property type="match status" value="1"/>
</dbReference>
<sequence>MPASGATTRSSAKRDALLDTAEGLFARHGYRAVGIDTVLAEAGVAKMTLYKHFRSKEELIAAVLERRSNAIAAGLAKRIAAAPEDPGARLLAVFDWLEQAVRSPQFHGCLFIKAASEYPEAEDLPRQAAEAFKGGCRDLLEGLCRDLAVADPEGLARQLQLLFEGALAVAFLQRTPLAATDARRAAEALLASAPPAGQAAGGLR</sequence>
<dbReference type="Pfam" id="PF00440">
    <property type="entry name" value="TetR_N"/>
    <property type="match status" value="1"/>
</dbReference>
<evidence type="ECO:0000256" key="1">
    <source>
        <dbReference type="ARBA" id="ARBA00023015"/>
    </source>
</evidence>
<evidence type="ECO:0000256" key="4">
    <source>
        <dbReference type="PROSITE-ProRule" id="PRU00335"/>
    </source>
</evidence>
<dbReference type="Gene3D" id="1.10.357.10">
    <property type="entry name" value="Tetracycline Repressor, domain 2"/>
    <property type="match status" value="1"/>
</dbReference>
<dbReference type="InterPro" id="IPR009057">
    <property type="entry name" value="Homeodomain-like_sf"/>
</dbReference>
<comment type="caution">
    <text evidence="6">The sequence shown here is derived from an EMBL/GenBank/DDBJ whole genome shotgun (WGS) entry which is preliminary data.</text>
</comment>
<evidence type="ECO:0000256" key="2">
    <source>
        <dbReference type="ARBA" id="ARBA00023125"/>
    </source>
</evidence>
<dbReference type="RefSeq" id="WP_106220386.1">
    <property type="nucleotide sequence ID" value="NZ_PVWP01000003.1"/>
</dbReference>
<protein>
    <submittedName>
        <fullName evidence="6">TetR/AcrR family transcriptional regulator</fullName>
    </submittedName>
</protein>
<reference evidence="6 7" key="1">
    <citation type="submission" date="2018-02" db="EMBL/GenBank/DDBJ databases">
        <authorList>
            <person name="Moore K."/>
            <person name="Momper L."/>
        </authorList>
    </citation>
    <scope>NUCLEOTIDE SEQUENCE [LARGE SCALE GENOMIC DNA]</scope>
    <source>
        <strain evidence="6 7">CCALA 015</strain>
    </source>
</reference>
<feature type="DNA-binding region" description="H-T-H motif" evidence="4">
    <location>
        <begin position="34"/>
        <end position="53"/>
    </location>
</feature>
<dbReference type="EMBL" id="PVWP01000003">
    <property type="protein sequence ID" value="PSB38272.1"/>
    <property type="molecule type" value="Genomic_DNA"/>
</dbReference>
<proteinExistence type="predicted"/>
<evidence type="ECO:0000259" key="5">
    <source>
        <dbReference type="PROSITE" id="PS50977"/>
    </source>
</evidence>
<keyword evidence="7" id="KW-1185">Reference proteome</keyword>
<dbReference type="SUPFAM" id="SSF48498">
    <property type="entry name" value="Tetracyclin repressor-like, C-terminal domain"/>
    <property type="match status" value="1"/>
</dbReference>
<keyword evidence="3" id="KW-0804">Transcription</keyword>
<dbReference type="InterPro" id="IPR036271">
    <property type="entry name" value="Tet_transcr_reg_TetR-rel_C_sf"/>
</dbReference>
<evidence type="ECO:0000313" key="7">
    <source>
        <dbReference type="Proteomes" id="UP000238218"/>
    </source>
</evidence>
<evidence type="ECO:0000256" key="3">
    <source>
        <dbReference type="ARBA" id="ARBA00023163"/>
    </source>
</evidence>
<keyword evidence="2 4" id="KW-0238">DNA-binding</keyword>
<organism evidence="6 7">
    <name type="scientific">Aphanothece cf. minutissima CCALA 015</name>
    <dbReference type="NCBI Taxonomy" id="2107695"/>
    <lineage>
        <taxon>Bacteria</taxon>
        <taxon>Bacillati</taxon>
        <taxon>Cyanobacteriota</taxon>
        <taxon>Cyanophyceae</taxon>
        <taxon>Oscillatoriophycideae</taxon>
        <taxon>Chroococcales</taxon>
        <taxon>Aphanothecaceae</taxon>
        <taxon>Aphanothece</taxon>
    </lineage>
</organism>
<dbReference type="InterPro" id="IPR001647">
    <property type="entry name" value="HTH_TetR"/>
</dbReference>
<dbReference type="PROSITE" id="PS50977">
    <property type="entry name" value="HTH_TETR_2"/>
    <property type="match status" value="1"/>
</dbReference>
<feature type="domain" description="HTH tetR-type" evidence="5">
    <location>
        <begin position="11"/>
        <end position="71"/>
    </location>
</feature>
<evidence type="ECO:0000313" key="6">
    <source>
        <dbReference type="EMBL" id="PSB38272.1"/>
    </source>
</evidence>
<dbReference type="Proteomes" id="UP000238218">
    <property type="component" value="Unassembled WGS sequence"/>
</dbReference>
<keyword evidence="1" id="KW-0805">Transcription regulation</keyword>
<dbReference type="PRINTS" id="PR00455">
    <property type="entry name" value="HTHTETR"/>
</dbReference>
<gene>
    <name evidence="6" type="ORF">C7B81_06115</name>
</gene>
<reference evidence="6 7" key="2">
    <citation type="submission" date="2018-03" db="EMBL/GenBank/DDBJ databases">
        <title>The ancient ancestry and fast evolution of plastids.</title>
        <authorList>
            <person name="Moore K.R."/>
            <person name="Magnabosco C."/>
            <person name="Momper L."/>
            <person name="Gold D.A."/>
            <person name="Bosak T."/>
            <person name="Fournier G.P."/>
        </authorList>
    </citation>
    <scope>NUCLEOTIDE SEQUENCE [LARGE SCALE GENOMIC DNA]</scope>
    <source>
        <strain evidence="6 7">CCALA 015</strain>
    </source>
</reference>
<name>A0ABX5F9A9_9CHRO</name>